<name>A0A076LM27_9GAMM</name>
<dbReference type="HOGENOM" id="CLU_072573_8_2_6"/>
<dbReference type="SMART" id="SM00014">
    <property type="entry name" value="acidPPc"/>
    <property type="match status" value="1"/>
</dbReference>
<dbReference type="KEGG" id="ete:ETEE_0259"/>
<evidence type="ECO:0000313" key="7">
    <source>
        <dbReference type="Proteomes" id="UP000028681"/>
    </source>
</evidence>
<dbReference type="AlphaFoldDB" id="A0A076LM27"/>
<feature type="domain" description="Phosphatidic acid phosphatase type 2/haloperoxidase" evidence="5">
    <location>
        <begin position="59"/>
        <end position="169"/>
    </location>
</feature>
<comment type="catalytic activity">
    <reaction evidence="3">
        <text>di-trans,octa-cis-undecaprenyl diphosphate + H2O = di-trans,octa-cis-undecaprenyl phosphate + phosphate + H(+)</text>
        <dbReference type="Rhea" id="RHEA:28094"/>
        <dbReference type="ChEBI" id="CHEBI:15377"/>
        <dbReference type="ChEBI" id="CHEBI:15378"/>
        <dbReference type="ChEBI" id="CHEBI:43474"/>
        <dbReference type="ChEBI" id="CHEBI:58405"/>
        <dbReference type="ChEBI" id="CHEBI:60392"/>
        <dbReference type="EC" id="3.6.1.27"/>
    </reaction>
</comment>
<sequence length="202" mass="22419">MEEFNHTLFLWINATPHSSGALIALARFIARDLILLIPLTIIGGWLWGPAGQIAARRRLISQATLALIVTLLLAQIIGGILPHPRPFSIGLGHQFLPHAPDNSYPSDHGCAIFSFALAFLFWSPRRGFGCALMLCGLAIAWSRIYLGVHWPLDMIGAFLVALASCGLVQMLWPRYGDTLYGALLRLYRQIFGYAIRRGWVQP</sequence>
<dbReference type="PANTHER" id="PTHR14969:SF13">
    <property type="entry name" value="AT30094P"/>
    <property type="match status" value="1"/>
</dbReference>
<evidence type="ECO:0000259" key="5">
    <source>
        <dbReference type="SMART" id="SM00014"/>
    </source>
</evidence>
<keyword evidence="4" id="KW-0812">Transmembrane</keyword>
<feature type="transmembrane region" description="Helical" evidence="4">
    <location>
        <begin position="129"/>
        <end position="148"/>
    </location>
</feature>
<feature type="transmembrane region" description="Helical" evidence="4">
    <location>
        <begin position="103"/>
        <end position="122"/>
    </location>
</feature>
<reference evidence="6 7" key="1">
    <citation type="journal article" date="2012" name="PLoS ONE">
        <title>Edwardsiella comparative phylogenomics reveal the new intra/inter-species taxonomic relationships, virulence evolution and niche adaptation mechanisms.</title>
        <authorList>
            <person name="Yang M."/>
            <person name="Lv Y."/>
            <person name="Xiao J."/>
            <person name="Wu H."/>
            <person name="Zheng H."/>
            <person name="Liu Q."/>
            <person name="Zhang Y."/>
            <person name="Wang Q."/>
        </authorList>
    </citation>
    <scope>NUCLEOTIDE SEQUENCE [LARGE SCALE GENOMIC DNA]</scope>
    <source>
        <strain evidence="7">080813</strain>
    </source>
</reference>
<evidence type="ECO:0000256" key="1">
    <source>
        <dbReference type="ARBA" id="ARBA00012374"/>
    </source>
</evidence>
<protein>
    <recommendedName>
        <fullName evidence="1">undecaprenyl-diphosphate phosphatase</fullName>
        <ecNumber evidence="1">3.6.1.27</ecNumber>
    </recommendedName>
    <alternativeName>
        <fullName evidence="2">Undecaprenyl pyrophosphate phosphatase</fullName>
    </alternativeName>
</protein>
<organism evidence="6 7">
    <name type="scientific">Edwardsiella anguillarum ET080813</name>
    <dbReference type="NCBI Taxonomy" id="667120"/>
    <lineage>
        <taxon>Bacteria</taxon>
        <taxon>Pseudomonadati</taxon>
        <taxon>Pseudomonadota</taxon>
        <taxon>Gammaproteobacteria</taxon>
        <taxon>Enterobacterales</taxon>
        <taxon>Hafniaceae</taxon>
        <taxon>Edwardsiella</taxon>
    </lineage>
</organism>
<dbReference type="GeneID" id="33938053"/>
<evidence type="ECO:0000256" key="2">
    <source>
        <dbReference type="ARBA" id="ARBA00032707"/>
    </source>
</evidence>
<gene>
    <name evidence="6" type="ORF">ETEE_0259</name>
</gene>
<dbReference type="InterPro" id="IPR033879">
    <property type="entry name" value="UPP_Pase"/>
</dbReference>
<dbReference type="NCBIfam" id="NF008813">
    <property type="entry name" value="PRK11837.1"/>
    <property type="match status" value="1"/>
</dbReference>
<dbReference type="PANTHER" id="PTHR14969">
    <property type="entry name" value="SPHINGOSINE-1-PHOSPHATE PHOSPHOHYDROLASE"/>
    <property type="match status" value="1"/>
</dbReference>
<evidence type="ECO:0000256" key="4">
    <source>
        <dbReference type="SAM" id="Phobius"/>
    </source>
</evidence>
<dbReference type="GO" id="GO:0050380">
    <property type="term" value="F:undecaprenyl-diphosphatase activity"/>
    <property type="evidence" value="ECO:0007669"/>
    <property type="project" value="UniProtKB-EC"/>
</dbReference>
<feature type="transmembrane region" description="Helical" evidence="4">
    <location>
        <begin position="59"/>
        <end position="83"/>
    </location>
</feature>
<evidence type="ECO:0000313" key="6">
    <source>
        <dbReference type="EMBL" id="AIJ06739.1"/>
    </source>
</evidence>
<keyword evidence="4" id="KW-1133">Transmembrane helix</keyword>
<feature type="transmembrane region" description="Helical" evidence="4">
    <location>
        <begin position="20"/>
        <end position="47"/>
    </location>
</feature>
<dbReference type="GO" id="GO:0005886">
    <property type="term" value="C:plasma membrane"/>
    <property type="evidence" value="ECO:0007669"/>
    <property type="project" value="InterPro"/>
</dbReference>
<dbReference type="Pfam" id="PF01569">
    <property type="entry name" value="PAP2"/>
    <property type="match status" value="1"/>
</dbReference>
<dbReference type="RefSeq" id="WP_034162518.1">
    <property type="nucleotide sequence ID" value="NZ_CP006664.1"/>
</dbReference>
<dbReference type="SUPFAM" id="SSF48317">
    <property type="entry name" value="Acid phosphatase/Vanadium-dependent haloperoxidase"/>
    <property type="match status" value="1"/>
</dbReference>
<dbReference type="EC" id="3.6.1.27" evidence="1"/>
<dbReference type="Gene3D" id="1.20.144.10">
    <property type="entry name" value="Phosphatidic acid phosphatase type 2/haloperoxidase"/>
    <property type="match status" value="1"/>
</dbReference>
<dbReference type="CDD" id="cd03385">
    <property type="entry name" value="PAP2_BcrC_like"/>
    <property type="match status" value="1"/>
</dbReference>
<evidence type="ECO:0000256" key="3">
    <source>
        <dbReference type="ARBA" id="ARBA00047594"/>
    </source>
</evidence>
<keyword evidence="4" id="KW-0472">Membrane</keyword>
<accession>A0A076LM27</accession>
<feature type="transmembrane region" description="Helical" evidence="4">
    <location>
        <begin position="154"/>
        <end position="172"/>
    </location>
</feature>
<dbReference type="EMBL" id="CP006664">
    <property type="protein sequence ID" value="AIJ06739.1"/>
    <property type="molecule type" value="Genomic_DNA"/>
</dbReference>
<dbReference type="InterPro" id="IPR000326">
    <property type="entry name" value="PAP2/HPO"/>
</dbReference>
<proteinExistence type="predicted"/>
<dbReference type="Proteomes" id="UP000028681">
    <property type="component" value="Chromosome"/>
</dbReference>
<dbReference type="InterPro" id="IPR036938">
    <property type="entry name" value="PAP2/HPO_sf"/>
</dbReference>